<dbReference type="GO" id="GO:0016020">
    <property type="term" value="C:membrane"/>
    <property type="evidence" value="ECO:0007669"/>
    <property type="project" value="UniProtKB-SubCell"/>
</dbReference>
<evidence type="ECO:0000313" key="8">
    <source>
        <dbReference type="EMBL" id="PRY36451.1"/>
    </source>
</evidence>
<keyword evidence="4 6" id="KW-1133">Transmembrane helix</keyword>
<dbReference type="RefSeq" id="WP_106138659.1">
    <property type="nucleotide sequence ID" value="NZ_PVTE01000012.1"/>
</dbReference>
<dbReference type="PANTHER" id="PTHR32322:SF2">
    <property type="entry name" value="EAMA DOMAIN-CONTAINING PROTEIN"/>
    <property type="match status" value="1"/>
</dbReference>
<evidence type="ECO:0000256" key="4">
    <source>
        <dbReference type="ARBA" id="ARBA00022989"/>
    </source>
</evidence>
<dbReference type="OrthoDB" id="9813617at2"/>
<proteinExistence type="inferred from homology"/>
<protein>
    <submittedName>
        <fullName evidence="8">Threonine/homoserine efflux transporter RhtA</fullName>
    </submittedName>
</protein>
<feature type="transmembrane region" description="Helical" evidence="6">
    <location>
        <begin position="77"/>
        <end position="100"/>
    </location>
</feature>
<accession>A0A2T0SSQ6</accession>
<dbReference type="InterPro" id="IPR000620">
    <property type="entry name" value="EamA_dom"/>
</dbReference>
<evidence type="ECO:0000313" key="9">
    <source>
        <dbReference type="Proteomes" id="UP000238375"/>
    </source>
</evidence>
<comment type="similarity">
    <text evidence="2">Belongs to the EamA transporter family.</text>
</comment>
<feature type="transmembrane region" description="Helical" evidence="6">
    <location>
        <begin position="106"/>
        <end position="125"/>
    </location>
</feature>
<keyword evidence="9" id="KW-1185">Reference proteome</keyword>
<evidence type="ECO:0000256" key="1">
    <source>
        <dbReference type="ARBA" id="ARBA00004141"/>
    </source>
</evidence>
<dbReference type="Proteomes" id="UP000238375">
    <property type="component" value="Unassembled WGS sequence"/>
</dbReference>
<dbReference type="EMBL" id="PVTE01000012">
    <property type="protein sequence ID" value="PRY36451.1"/>
    <property type="molecule type" value="Genomic_DNA"/>
</dbReference>
<keyword evidence="5 6" id="KW-0472">Membrane</keyword>
<feature type="transmembrane region" description="Helical" evidence="6">
    <location>
        <begin position="254"/>
        <end position="272"/>
    </location>
</feature>
<sequence length="307" mass="33855">MENRGHYWVGVGFVLLSAFCFACKGILIKLAFRYPIDPIALLTLRMAFSLPFYLAIGQYLNRAEGPVTLSRREWLTLAAVGITGYYFASLFNFIGLLYISASLERILLFVYPTFVLLLNAIGFGRRVTRQQLLALLLTYAGILLAFVGNIRLSTQQDVALGAFWVILSGLVYALYLVGSESVMRQLGSQRFTCYAMIAATVPTLIHGTIASGTALFHYPTTVYWLGVLMALFVTVLPTFMMAEGIKRVGASNTSIIASIGPIFTIGLSTTILHEAISWQQLVGTGLVLSGVFLTSWRRTKRSTYVPD</sequence>
<organism evidence="8 9">
    <name type="scientific">Spirosoma oryzae</name>
    <dbReference type="NCBI Taxonomy" id="1469603"/>
    <lineage>
        <taxon>Bacteria</taxon>
        <taxon>Pseudomonadati</taxon>
        <taxon>Bacteroidota</taxon>
        <taxon>Cytophagia</taxon>
        <taxon>Cytophagales</taxon>
        <taxon>Cytophagaceae</taxon>
        <taxon>Spirosoma</taxon>
    </lineage>
</organism>
<dbReference type="PANTHER" id="PTHR32322">
    <property type="entry name" value="INNER MEMBRANE TRANSPORTER"/>
    <property type="match status" value="1"/>
</dbReference>
<dbReference type="AlphaFoldDB" id="A0A2T0SSQ6"/>
<dbReference type="Gene3D" id="1.10.3730.20">
    <property type="match status" value="1"/>
</dbReference>
<dbReference type="SUPFAM" id="SSF103481">
    <property type="entry name" value="Multidrug resistance efflux transporter EmrE"/>
    <property type="match status" value="2"/>
</dbReference>
<dbReference type="InterPro" id="IPR050638">
    <property type="entry name" value="AA-Vitamin_Transporters"/>
</dbReference>
<gene>
    <name evidence="8" type="ORF">CLV58_11241</name>
</gene>
<name>A0A2T0SSQ6_9BACT</name>
<evidence type="ECO:0000256" key="3">
    <source>
        <dbReference type="ARBA" id="ARBA00022692"/>
    </source>
</evidence>
<feature type="transmembrane region" description="Helical" evidence="6">
    <location>
        <begin position="38"/>
        <end position="56"/>
    </location>
</feature>
<comment type="subcellular location">
    <subcellularLocation>
        <location evidence="1">Membrane</location>
        <topology evidence="1">Multi-pass membrane protein</topology>
    </subcellularLocation>
</comment>
<feature type="transmembrane region" description="Helical" evidence="6">
    <location>
        <begin position="132"/>
        <end position="152"/>
    </location>
</feature>
<feature type="domain" description="EamA" evidence="7">
    <location>
        <begin position="9"/>
        <end position="146"/>
    </location>
</feature>
<reference evidence="8 9" key="1">
    <citation type="submission" date="2018-03" db="EMBL/GenBank/DDBJ databases">
        <title>Genomic Encyclopedia of Archaeal and Bacterial Type Strains, Phase II (KMG-II): from individual species to whole genera.</title>
        <authorList>
            <person name="Goeker M."/>
        </authorList>
    </citation>
    <scope>NUCLEOTIDE SEQUENCE [LARGE SCALE GENOMIC DNA]</scope>
    <source>
        <strain evidence="8 9">DSM 28354</strain>
    </source>
</reference>
<keyword evidence="3 6" id="KW-0812">Transmembrane</keyword>
<evidence type="ECO:0000256" key="2">
    <source>
        <dbReference type="ARBA" id="ARBA00007362"/>
    </source>
</evidence>
<feature type="transmembrane region" description="Helical" evidence="6">
    <location>
        <begin position="7"/>
        <end position="32"/>
    </location>
</feature>
<evidence type="ECO:0000256" key="6">
    <source>
        <dbReference type="SAM" id="Phobius"/>
    </source>
</evidence>
<evidence type="ECO:0000259" key="7">
    <source>
        <dbReference type="Pfam" id="PF00892"/>
    </source>
</evidence>
<comment type="caution">
    <text evidence="8">The sequence shown here is derived from an EMBL/GenBank/DDBJ whole genome shotgun (WGS) entry which is preliminary data.</text>
</comment>
<feature type="transmembrane region" description="Helical" evidence="6">
    <location>
        <begin position="278"/>
        <end position="296"/>
    </location>
</feature>
<dbReference type="InterPro" id="IPR037185">
    <property type="entry name" value="EmrE-like"/>
</dbReference>
<evidence type="ECO:0000256" key="5">
    <source>
        <dbReference type="ARBA" id="ARBA00023136"/>
    </source>
</evidence>
<feature type="domain" description="EamA" evidence="7">
    <location>
        <begin position="160"/>
        <end position="295"/>
    </location>
</feature>
<dbReference type="Pfam" id="PF00892">
    <property type="entry name" value="EamA"/>
    <property type="match status" value="2"/>
</dbReference>
<feature type="transmembrane region" description="Helical" evidence="6">
    <location>
        <begin position="191"/>
        <end position="216"/>
    </location>
</feature>
<feature type="transmembrane region" description="Helical" evidence="6">
    <location>
        <begin position="222"/>
        <end position="242"/>
    </location>
</feature>
<feature type="transmembrane region" description="Helical" evidence="6">
    <location>
        <begin position="158"/>
        <end position="179"/>
    </location>
</feature>